<dbReference type="InterPro" id="IPR011055">
    <property type="entry name" value="Dup_hybrid_motif"/>
</dbReference>
<protein>
    <submittedName>
        <fullName evidence="2">M23 family metallopeptidase</fullName>
    </submittedName>
</protein>
<proteinExistence type="predicted"/>
<dbReference type="InterPro" id="IPR050570">
    <property type="entry name" value="Cell_wall_metabolism_enzyme"/>
</dbReference>
<dbReference type="Gene3D" id="2.70.70.10">
    <property type="entry name" value="Glucose Permease (Domain IIA)"/>
    <property type="match status" value="1"/>
</dbReference>
<dbReference type="CDD" id="cd12797">
    <property type="entry name" value="M23_peptidase"/>
    <property type="match status" value="1"/>
</dbReference>
<accession>A0ABM9G9N5</accession>
<name>A0ABM9G9N5_9BACL</name>
<dbReference type="PANTHER" id="PTHR21666:SF270">
    <property type="entry name" value="MUREIN HYDROLASE ACTIVATOR ENVC"/>
    <property type="match status" value="1"/>
</dbReference>
<dbReference type="Proteomes" id="UP001154322">
    <property type="component" value="Unassembled WGS sequence"/>
</dbReference>
<sequence>MKALKISISILGLKLLFIFLIFMALFQAIAGMAGSIKGAYEDATEYIGDLLTWGGESSIPFATIANNWMTAVRWKDGSGHLQTGLNSEMKELLNELHVGLPSSVLFAIYEMSDIVKTEEDILQVASLLEPKNVEITIMSYEEETIANGKKVVEMKTKAVVSSLTTYIGRVSLYYDTKGRFDRKEISEDHKLLDQALKASGLSVSEDEKEFLFAFGKIDNPSYVPGTPNNSGSHDVIVVDDGALLQWPLPDHYYLSSYFGSRTDPITGKKEAFHKGIDIPAPMGTKAVAAESGTVVEAKYGWNGGRGNYIKIKTEHYDLIYMHVMANGILVKEDSKVTRGEAVVQVGSTGRSTGNHLHFQVEKEGKLIDPLQLLKKK</sequence>
<dbReference type="SUPFAM" id="SSF51261">
    <property type="entry name" value="Duplicated hybrid motif"/>
    <property type="match status" value="1"/>
</dbReference>
<dbReference type="PANTHER" id="PTHR21666">
    <property type="entry name" value="PEPTIDASE-RELATED"/>
    <property type="match status" value="1"/>
</dbReference>
<dbReference type="InterPro" id="IPR016047">
    <property type="entry name" value="M23ase_b-sheet_dom"/>
</dbReference>
<comment type="caution">
    <text evidence="2">The sequence shown here is derived from an EMBL/GenBank/DDBJ whole genome shotgun (WGS) entry which is preliminary data.</text>
</comment>
<dbReference type="Pfam" id="PF01551">
    <property type="entry name" value="Peptidase_M23"/>
    <property type="match status" value="1"/>
</dbReference>
<organism evidence="2 3">
    <name type="scientific">Paenibacillus melissococcoides</name>
    <dbReference type="NCBI Taxonomy" id="2912268"/>
    <lineage>
        <taxon>Bacteria</taxon>
        <taxon>Bacillati</taxon>
        <taxon>Bacillota</taxon>
        <taxon>Bacilli</taxon>
        <taxon>Bacillales</taxon>
        <taxon>Paenibacillaceae</taxon>
        <taxon>Paenibacillus</taxon>
    </lineage>
</organism>
<dbReference type="EMBL" id="CALYLO010000010">
    <property type="protein sequence ID" value="CAH8248464.1"/>
    <property type="molecule type" value="Genomic_DNA"/>
</dbReference>
<feature type="domain" description="M23ase beta-sheet core" evidence="1">
    <location>
        <begin position="272"/>
        <end position="369"/>
    </location>
</feature>
<keyword evidence="3" id="KW-1185">Reference proteome</keyword>
<evidence type="ECO:0000313" key="3">
    <source>
        <dbReference type="Proteomes" id="UP001154322"/>
    </source>
</evidence>
<evidence type="ECO:0000313" key="2">
    <source>
        <dbReference type="EMBL" id="CAH8248464.1"/>
    </source>
</evidence>
<gene>
    <name evidence="2" type="ORF">WJ0W_007132</name>
</gene>
<dbReference type="RefSeq" id="WP_261945475.1">
    <property type="nucleotide sequence ID" value="NZ_CALYLO010000010.1"/>
</dbReference>
<reference evidence="2" key="1">
    <citation type="submission" date="2022-06" db="EMBL/GenBank/DDBJ databases">
        <authorList>
            <person name="Dietemann V."/>
            <person name="Ory F."/>
            <person name="Dainat B."/>
            <person name="Oberhansli S."/>
        </authorList>
    </citation>
    <scope>NUCLEOTIDE SEQUENCE</scope>
    <source>
        <strain evidence="2">Ena-SAMPLE-TAB-26-04-2022-14:26:32:270-5432</strain>
    </source>
</reference>
<evidence type="ECO:0000259" key="1">
    <source>
        <dbReference type="Pfam" id="PF01551"/>
    </source>
</evidence>